<evidence type="ECO:0000256" key="7">
    <source>
        <dbReference type="ARBA" id="ARBA00051843"/>
    </source>
</evidence>
<evidence type="ECO:0000256" key="4">
    <source>
        <dbReference type="ARBA" id="ARBA00022837"/>
    </source>
</evidence>
<comment type="caution">
    <text evidence="12">The sequence shown here is derived from an EMBL/GenBank/DDBJ whole genome shotgun (WGS) entry which is preliminary data.</text>
</comment>
<dbReference type="SUPFAM" id="SSF81296">
    <property type="entry name" value="E set domains"/>
    <property type="match status" value="1"/>
</dbReference>
<evidence type="ECO:0000313" key="13">
    <source>
        <dbReference type="Proteomes" id="UP000747542"/>
    </source>
</evidence>
<dbReference type="InterPro" id="IPR036238">
    <property type="entry name" value="Transglutaminase_C_sf"/>
</dbReference>
<dbReference type="InterPro" id="IPR013808">
    <property type="entry name" value="Transglutaminase_AS"/>
</dbReference>
<dbReference type="PROSITE" id="PS00547">
    <property type="entry name" value="TRANSGLUTAMINASES"/>
    <property type="match status" value="1"/>
</dbReference>
<dbReference type="Pfam" id="PF01841">
    <property type="entry name" value="Transglut_core"/>
    <property type="match status" value="1"/>
</dbReference>
<evidence type="ECO:0000256" key="10">
    <source>
        <dbReference type="SAM" id="MobiDB-lite"/>
    </source>
</evidence>
<keyword evidence="5" id="KW-0012">Acyltransferase</keyword>
<evidence type="ECO:0000256" key="8">
    <source>
        <dbReference type="PIRSR" id="PIRSR000459-1"/>
    </source>
</evidence>
<dbReference type="PANTHER" id="PTHR11590:SF69">
    <property type="entry name" value="RE08173P"/>
    <property type="match status" value="1"/>
</dbReference>
<feature type="domain" description="Transglutaminase-like" evidence="11">
    <location>
        <begin position="287"/>
        <end position="380"/>
    </location>
</feature>
<dbReference type="FunFam" id="2.60.40.10:FF:000171">
    <property type="entry name" value="protein-glutamine gamma-glutamyltransferase 6"/>
    <property type="match status" value="1"/>
</dbReference>
<feature type="compositionally biased region" description="Acidic residues" evidence="10">
    <location>
        <begin position="737"/>
        <end position="747"/>
    </location>
</feature>
<comment type="catalytic activity">
    <reaction evidence="7">
        <text>L-glutaminyl-[protein] + L-lysyl-[protein] = [protein]-L-lysyl-N(6)-5-L-glutamyl-[protein] + NH4(+)</text>
        <dbReference type="Rhea" id="RHEA:54816"/>
        <dbReference type="Rhea" id="RHEA-COMP:9752"/>
        <dbReference type="Rhea" id="RHEA-COMP:10207"/>
        <dbReference type="Rhea" id="RHEA-COMP:14005"/>
        <dbReference type="ChEBI" id="CHEBI:28938"/>
        <dbReference type="ChEBI" id="CHEBI:29969"/>
        <dbReference type="ChEBI" id="CHEBI:30011"/>
        <dbReference type="ChEBI" id="CHEBI:138370"/>
        <dbReference type="EC" id="2.3.2.13"/>
    </reaction>
</comment>
<feature type="region of interest" description="Disordered" evidence="10">
    <location>
        <begin position="1"/>
        <end position="27"/>
    </location>
</feature>
<dbReference type="FunFam" id="3.90.260.10:FF:000001">
    <property type="entry name" value="Protein-glutamine gamma-glutamyltransferase 2"/>
    <property type="match status" value="1"/>
</dbReference>
<dbReference type="PANTHER" id="PTHR11590">
    <property type="entry name" value="PROTEIN-GLUTAMINE GAMMA-GLUTAMYLTRANSFERASE"/>
    <property type="match status" value="1"/>
</dbReference>
<feature type="active site" evidence="8">
    <location>
        <position position="377"/>
    </location>
</feature>
<dbReference type="GO" id="GO:0046872">
    <property type="term" value="F:metal ion binding"/>
    <property type="evidence" value="ECO:0007669"/>
    <property type="project" value="UniProtKB-KW"/>
</dbReference>
<sequence length="747" mass="84704">MECRSPVRPPEMTDDTRPKQQQRQLKDSPVNRLRHFLIVKKFDWKTCDNGPLHHTAQYELMEREKPRLVLRRGQEFTIVLETNQKMDEDKDKISLVFSVVDAKNPNFGNQTLVGIGIGVEPCNGWSASVEDITDCSITLKVNTSSKAIVGEWKLEVDVKSGDKVHSFPCNDAVYLEGDAEKKEYVLNDSGLIWRGTTKCHRPCPWNFAQFEEHVMECVLYVLTSVCKMSPSNRSDPVKVTRAISAGVNSPDDAGVLVGNWSTDYSGGCPPTKWRGSQLILQEYYKTKKPVKYGQCWVFSGVVTTACRALGIPSRSITNFSSAHDTHNSLTIDYFFDDEGEVIERLNSDSVWNFHVWNEVWMTREDLAPDYNGWQAIDATPQEESDGQYRCGPASLVAIKKGEIHRSYDVPFVFAEVNADKLFWKYRGSCQPMKLLGKKTDGIGQFLSTKAVGRYIRDDVTHLYKYAEESEEERNVMRDALRRCENVFARYYLNEEIEDVEFDFQMNDDIVIGQPFTSSVVVHNKSGKDFDVEILLRADTVMYTGAVKEMVKKHKQYITVKPYTKETVTMEVSFTEYYCKLADQCAFNLSCLAKVKQTDFEYFAQDDFRCRKPDIKIEHEGEMMVRKETKCTASFTNPLPMALTQGRFIIQGAGLTRVQFIKLKESIPVGGEAKCEFMVKPIIGGERTLTVMFDSRQLEDVDGLLTLEVAEVPVPALDSNGSDQPAASDAVPNTTTEEILEETLSEEA</sequence>
<evidence type="ECO:0000256" key="5">
    <source>
        <dbReference type="ARBA" id="ARBA00023315"/>
    </source>
</evidence>
<dbReference type="SMART" id="SM00460">
    <property type="entry name" value="TGc"/>
    <property type="match status" value="1"/>
</dbReference>
<feature type="region of interest" description="Disordered" evidence="10">
    <location>
        <begin position="715"/>
        <end position="747"/>
    </location>
</feature>
<keyword evidence="2" id="KW-0808">Transferase</keyword>
<protein>
    <recommendedName>
        <fullName evidence="6">protein-glutamine gamma-glutamyltransferase</fullName>
        <ecNumber evidence="6">2.3.2.13</ecNumber>
    </recommendedName>
</protein>
<dbReference type="FunFam" id="2.60.40.10:FF:000090">
    <property type="entry name" value="Protein-glutamine gamma-glutamyltransferase 2"/>
    <property type="match status" value="1"/>
</dbReference>
<accession>A0A8J5K4V1</accession>
<feature type="binding site" evidence="9">
    <location>
        <position position="472"/>
    </location>
    <ligand>
        <name>Ca(2+)</name>
        <dbReference type="ChEBI" id="CHEBI:29108"/>
    </ligand>
</feature>
<reference evidence="12" key="1">
    <citation type="journal article" date="2021" name="Sci. Adv.">
        <title>The American lobster genome reveals insights on longevity, neural, and immune adaptations.</title>
        <authorList>
            <person name="Polinski J.M."/>
            <person name="Zimin A.V."/>
            <person name="Clark K.F."/>
            <person name="Kohn A.B."/>
            <person name="Sadowski N."/>
            <person name="Timp W."/>
            <person name="Ptitsyn A."/>
            <person name="Khanna P."/>
            <person name="Romanova D.Y."/>
            <person name="Williams P."/>
            <person name="Greenwood S.J."/>
            <person name="Moroz L.L."/>
            <person name="Walt D.R."/>
            <person name="Bodnar A.G."/>
        </authorList>
    </citation>
    <scope>NUCLEOTIDE SEQUENCE</scope>
    <source>
        <strain evidence="12">GMGI-L3</strain>
    </source>
</reference>
<comment type="similarity">
    <text evidence="1">Belongs to the transglutaminase superfamily. Transglutaminase family.</text>
</comment>
<dbReference type="SUPFAM" id="SSF49309">
    <property type="entry name" value="Transglutaminase, two C-terminal domains"/>
    <property type="match status" value="2"/>
</dbReference>
<dbReference type="InterPro" id="IPR014756">
    <property type="entry name" value="Ig_E-set"/>
</dbReference>
<keyword evidence="13" id="KW-1185">Reference proteome</keyword>
<dbReference type="InterPro" id="IPR023608">
    <property type="entry name" value="Transglutaminase_animal"/>
</dbReference>
<evidence type="ECO:0000256" key="1">
    <source>
        <dbReference type="ARBA" id="ARBA00005968"/>
    </source>
</evidence>
<comment type="cofactor">
    <cofactor evidence="9">
        <name>Ca(2+)</name>
        <dbReference type="ChEBI" id="CHEBI:29108"/>
    </cofactor>
    <text evidence="9">Binds 1 Ca(2+) ion per subunit.</text>
</comment>
<feature type="binding site" evidence="9">
    <location>
        <position position="417"/>
    </location>
    <ligand>
        <name>Ca(2+)</name>
        <dbReference type="ChEBI" id="CHEBI:29108"/>
    </ligand>
</feature>
<dbReference type="GO" id="GO:0003810">
    <property type="term" value="F:protein-glutamine gamma-glutamyltransferase activity"/>
    <property type="evidence" value="ECO:0007669"/>
    <property type="project" value="UniProtKB-EC"/>
</dbReference>
<name>A0A8J5K4V1_HOMAM</name>
<dbReference type="Pfam" id="PF00927">
    <property type="entry name" value="Transglut_C"/>
    <property type="match status" value="2"/>
</dbReference>
<dbReference type="EMBL" id="JAHLQT010021643">
    <property type="protein sequence ID" value="KAG7167579.1"/>
    <property type="molecule type" value="Genomic_DNA"/>
</dbReference>
<evidence type="ECO:0000256" key="9">
    <source>
        <dbReference type="PIRSR" id="PIRSR000459-2"/>
    </source>
</evidence>
<evidence type="ECO:0000256" key="3">
    <source>
        <dbReference type="ARBA" id="ARBA00022723"/>
    </source>
</evidence>
<dbReference type="InterPro" id="IPR002931">
    <property type="entry name" value="Transglutaminase-like"/>
</dbReference>
<dbReference type="InterPro" id="IPR001102">
    <property type="entry name" value="Transglutaminase_N"/>
</dbReference>
<feature type="active site" evidence="8">
    <location>
        <position position="354"/>
    </location>
</feature>
<evidence type="ECO:0000313" key="12">
    <source>
        <dbReference type="EMBL" id="KAG7167579.1"/>
    </source>
</evidence>
<dbReference type="AlphaFoldDB" id="A0A8J5K4V1"/>
<dbReference type="PIRSF" id="PIRSF000459">
    <property type="entry name" value="TGM_EBP42"/>
    <property type="match status" value="1"/>
</dbReference>
<dbReference type="SUPFAM" id="SSF54001">
    <property type="entry name" value="Cysteine proteinases"/>
    <property type="match status" value="1"/>
</dbReference>
<dbReference type="Pfam" id="PF00868">
    <property type="entry name" value="Transglut_N"/>
    <property type="match status" value="1"/>
</dbReference>
<gene>
    <name evidence="12" type="ORF">Hamer_G013057</name>
</gene>
<dbReference type="Gene3D" id="3.90.260.10">
    <property type="entry name" value="Transglutaminase-like"/>
    <property type="match status" value="1"/>
</dbReference>
<dbReference type="Proteomes" id="UP000747542">
    <property type="component" value="Unassembled WGS sequence"/>
</dbReference>
<evidence type="ECO:0000259" key="11">
    <source>
        <dbReference type="SMART" id="SM00460"/>
    </source>
</evidence>
<dbReference type="InterPro" id="IPR038765">
    <property type="entry name" value="Papain-like_cys_pep_sf"/>
</dbReference>
<feature type="active site" evidence="8">
    <location>
        <position position="295"/>
    </location>
</feature>
<feature type="binding site" evidence="9">
    <location>
        <position position="419"/>
    </location>
    <ligand>
        <name>Ca(2+)</name>
        <dbReference type="ChEBI" id="CHEBI:29108"/>
    </ligand>
</feature>
<keyword evidence="3 9" id="KW-0479">Metal-binding</keyword>
<evidence type="ECO:0000256" key="6">
    <source>
        <dbReference type="ARBA" id="ARBA00024222"/>
    </source>
</evidence>
<dbReference type="Gene3D" id="2.60.40.10">
    <property type="entry name" value="Immunoglobulins"/>
    <property type="match status" value="3"/>
</dbReference>
<keyword evidence="4 9" id="KW-0106">Calcium</keyword>
<feature type="binding site" evidence="9">
    <location>
        <position position="467"/>
    </location>
    <ligand>
        <name>Ca(2+)</name>
        <dbReference type="ChEBI" id="CHEBI:29108"/>
    </ligand>
</feature>
<organism evidence="12 13">
    <name type="scientific">Homarus americanus</name>
    <name type="common">American lobster</name>
    <dbReference type="NCBI Taxonomy" id="6706"/>
    <lineage>
        <taxon>Eukaryota</taxon>
        <taxon>Metazoa</taxon>
        <taxon>Ecdysozoa</taxon>
        <taxon>Arthropoda</taxon>
        <taxon>Crustacea</taxon>
        <taxon>Multicrustacea</taxon>
        <taxon>Malacostraca</taxon>
        <taxon>Eumalacostraca</taxon>
        <taxon>Eucarida</taxon>
        <taxon>Decapoda</taxon>
        <taxon>Pleocyemata</taxon>
        <taxon>Astacidea</taxon>
        <taxon>Nephropoidea</taxon>
        <taxon>Nephropidae</taxon>
        <taxon>Homarus</taxon>
    </lineage>
</organism>
<evidence type="ECO:0000256" key="2">
    <source>
        <dbReference type="ARBA" id="ARBA00022679"/>
    </source>
</evidence>
<dbReference type="InterPro" id="IPR050779">
    <property type="entry name" value="Transglutaminase"/>
</dbReference>
<dbReference type="InterPro" id="IPR008958">
    <property type="entry name" value="Transglutaminase_C"/>
</dbReference>
<dbReference type="InterPro" id="IPR013783">
    <property type="entry name" value="Ig-like_fold"/>
</dbReference>
<dbReference type="EC" id="2.3.2.13" evidence="6"/>
<dbReference type="InterPro" id="IPR036985">
    <property type="entry name" value="Transglutaminase-like_sf"/>
</dbReference>
<proteinExistence type="inferred from homology"/>